<dbReference type="PANTHER" id="PTHR47936">
    <property type="entry name" value="PPR_LONG DOMAIN-CONTAINING PROTEIN"/>
    <property type="match status" value="1"/>
</dbReference>
<sequence>MKAGGGLAALLAQAVVAGDVNACCGVLRRVFSETLQEDRRITAIASNPRHGVRRSGLHSAGTSSMFAAATANSTSALSPSTTISSSMSSSPALAVSCGDSDVVNFARYARYQRAQAHSFANAAAQAVLRTSFVSQGDVQPGLGATAETQVHQNSVEASQSHEFSTTTGASTSAPIVQRLWRLAKNSLMTDPTLVKTSSLHVLCHTAERTGYWEEALHFSEYLPQPPAPLFLSSLLQPNNVNSVLQHCATRGWALDVTNAIRVLAEEHGSWSAALMVAQDAEQHLPCGEVYSLGVLVPYLAASGATEQARRLFESGLAHGVLTNPVLVQQLIMQTATLRQWETCLHMLQCLYRTQETVQLLPTDADFFCQLMEVSPGWETSLRLLHMARASDVKPNERTIAILLTQCDQAGAWREAAAVYDMSVKEGFIDSLAISSTYHMLLRSFTAIQQWQKALEALSWMSKADEASLTAGMTELVTLCEQSGQWEAALSVGAALIDNGAHLLPAQTSMALLFACVKGAQWEFATRLFDYQLRDIRANPHPLSLCAVIQACVAARQWEAALRIYDTAKLSQPRTVVPPLAHRIAVKACVSAGKWSQVIEVLDAMRQDGLPLDNYSQRLGLWAASLQGQWELSLAFLQGIPRRSRTPHDRMMVRKVTRTISPTVDAFALRLLQSR</sequence>
<feature type="chain" id="PRO_5032344584" evidence="3">
    <location>
        <begin position="23"/>
        <end position="674"/>
    </location>
</feature>
<feature type="signal peptide" evidence="3">
    <location>
        <begin position="1"/>
        <end position="22"/>
    </location>
</feature>
<organism evidence="4 5">
    <name type="scientific">Porcisia hertigi</name>
    <dbReference type="NCBI Taxonomy" id="2761500"/>
    <lineage>
        <taxon>Eukaryota</taxon>
        <taxon>Discoba</taxon>
        <taxon>Euglenozoa</taxon>
        <taxon>Kinetoplastea</taxon>
        <taxon>Metakinetoplastina</taxon>
        <taxon>Trypanosomatida</taxon>
        <taxon>Trypanosomatidae</taxon>
        <taxon>Leishmaniinae</taxon>
        <taxon>Porcisia</taxon>
    </lineage>
</organism>
<name>A0A836HWG0_9TRYP</name>
<dbReference type="InterPro" id="IPR011990">
    <property type="entry name" value="TPR-like_helical_dom_sf"/>
</dbReference>
<dbReference type="RefSeq" id="XP_067755543.1">
    <property type="nucleotide sequence ID" value="XM_067899099.1"/>
</dbReference>
<dbReference type="Proteomes" id="UP000674318">
    <property type="component" value="Unassembled WGS sequence"/>
</dbReference>
<evidence type="ECO:0000256" key="1">
    <source>
        <dbReference type="ARBA" id="ARBA00022737"/>
    </source>
</evidence>
<keyword evidence="3" id="KW-0732">Signal</keyword>
<proteinExistence type="predicted"/>
<gene>
    <name evidence="4" type="ORF">JKF63_03078</name>
</gene>
<evidence type="ECO:0000256" key="3">
    <source>
        <dbReference type="SAM" id="SignalP"/>
    </source>
</evidence>
<feature type="region of interest" description="Disordered" evidence="2">
    <location>
        <begin position="149"/>
        <end position="169"/>
    </location>
</feature>
<dbReference type="Gene3D" id="1.25.40.10">
    <property type="entry name" value="Tetratricopeptide repeat domain"/>
    <property type="match status" value="2"/>
</dbReference>
<keyword evidence="5" id="KW-1185">Reference proteome</keyword>
<evidence type="ECO:0000256" key="2">
    <source>
        <dbReference type="SAM" id="MobiDB-lite"/>
    </source>
</evidence>
<keyword evidence="1" id="KW-0677">Repeat</keyword>
<dbReference type="KEGG" id="phet:94289176"/>
<dbReference type="GeneID" id="94289176"/>
<evidence type="ECO:0000313" key="4">
    <source>
        <dbReference type="EMBL" id="KAG5498789.1"/>
    </source>
</evidence>
<protein>
    <submittedName>
        <fullName evidence="4">Uncharacterized protein</fullName>
    </submittedName>
</protein>
<reference evidence="4 5" key="1">
    <citation type="submission" date="2021-02" db="EMBL/GenBank/DDBJ databases">
        <title>Porcisia hertigi Genome sequencing and assembly.</title>
        <authorList>
            <person name="Almutairi H."/>
            <person name="Gatherer D."/>
        </authorList>
    </citation>
    <scope>NUCLEOTIDE SEQUENCE [LARGE SCALE GENOMIC DNA]</scope>
    <source>
        <strain evidence="4 5">C119</strain>
    </source>
</reference>
<dbReference type="OrthoDB" id="185373at2759"/>
<dbReference type="AlphaFoldDB" id="A0A836HWG0"/>
<evidence type="ECO:0000313" key="5">
    <source>
        <dbReference type="Proteomes" id="UP000674318"/>
    </source>
</evidence>
<comment type="caution">
    <text evidence="4">The sequence shown here is derived from an EMBL/GenBank/DDBJ whole genome shotgun (WGS) entry which is preliminary data.</text>
</comment>
<dbReference type="EMBL" id="JAFJZO010000030">
    <property type="protein sequence ID" value="KAG5498789.1"/>
    <property type="molecule type" value="Genomic_DNA"/>
</dbReference>
<accession>A0A836HWG0</accession>
<dbReference type="PANTHER" id="PTHR47936:SF1">
    <property type="entry name" value="PENTATRICOPEPTIDE REPEAT-CONTAINING PROTEIN GUN1, CHLOROPLASTIC"/>
    <property type="match status" value="1"/>
</dbReference>
<dbReference type="InterPro" id="IPR002885">
    <property type="entry name" value="PPR_rpt"/>
</dbReference>
<dbReference type="Pfam" id="PF01535">
    <property type="entry name" value="PPR"/>
    <property type="match status" value="1"/>
</dbReference>